<evidence type="ECO:0000259" key="9">
    <source>
        <dbReference type="PROSITE" id="PS51278"/>
    </source>
</evidence>
<organism evidence="10 11">
    <name type="scientific">Massilia niabensis</name>
    <dbReference type="NCBI Taxonomy" id="544910"/>
    <lineage>
        <taxon>Bacteria</taxon>
        <taxon>Pseudomonadati</taxon>
        <taxon>Pseudomonadota</taxon>
        <taxon>Betaproteobacteria</taxon>
        <taxon>Burkholderiales</taxon>
        <taxon>Oxalobacteraceae</taxon>
        <taxon>Telluria group</taxon>
        <taxon>Massilia</taxon>
    </lineage>
</organism>
<dbReference type="EC" id="6.3.5.4" evidence="3"/>
<dbReference type="InterPro" id="IPR006426">
    <property type="entry name" value="Asn_synth_AEB"/>
</dbReference>
<evidence type="ECO:0000256" key="7">
    <source>
        <dbReference type="ARBA" id="ARBA00048741"/>
    </source>
</evidence>
<evidence type="ECO:0000313" key="11">
    <source>
        <dbReference type="Proteomes" id="UP001596050"/>
    </source>
</evidence>
<evidence type="ECO:0000256" key="5">
    <source>
        <dbReference type="ARBA" id="ARBA00022840"/>
    </source>
</evidence>
<comment type="caution">
    <text evidence="10">The sequence shown here is derived from an EMBL/GenBank/DDBJ whole genome shotgun (WGS) entry which is preliminary data.</text>
</comment>
<accession>A0ABW0L135</accession>
<keyword evidence="10" id="KW-0436">Ligase</keyword>
<gene>
    <name evidence="10" type="primary">asnB</name>
    <name evidence="10" type="ORF">ACFPN5_00870</name>
</gene>
<feature type="domain" description="Glutamine amidotransferase type-2" evidence="9">
    <location>
        <begin position="2"/>
        <end position="225"/>
    </location>
</feature>
<dbReference type="EMBL" id="JBHSMU010000003">
    <property type="protein sequence ID" value="MFC5458356.1"/>
    <property type="molecule type" value="Genomic_DNA"/>
</dbReference>
<dbReference type="InterPro" id="IPR017932">
    <property type="entry name" value="GATase_2_dom"/>
</dbReference>
<evidence type="ECO:0000256" key="2">
    <source>
        <dbReference type="ARBA" id="ARBA00005752"/>
    </source>
</evidence>
<dbReference type="SUPFAM" id="SSF56235">
    <property type="entry name" value="N-terminal nucleophile aminohydrolases (Ntn hydrolases)"/>
    <property type="match status" value="1"/>
</dbReference>
<dbReference type="Proteomes" id="UP001596050">
    <property type="component" value="Unassembled WGS sequence"/>
</dbReference>
<dbReference type="PROSITE" id="PS51278">
    <property type="entry name" value="GATASE_TYPE_2"/>
    <property type="match status" value="1"/>
</dbReference>
<dbReference type="CDD" id="cd01991">
    <property type="entry name" value="Asn_synthase_B_C"/>
    <property type="match status" value="1"/>
</dbReference>
<evidence type="ECO:0000256" key="3">
    <source>
        <dbReference type="ARBA" id="ARBA00012737"/>
    </source>
</evidence>
<dbReference type="Pfam" id="PF13522">
    <property type="entry name" value="GATase_6"/>
    <property type="match status" value="1"/>
</dbReference>
<evidence type="ECO:0000256" key="8">
    <source>
        <dbReference type="SAM" id="MobiDB-lite"/>
    </source>
</evidence>
<sequence length="685" mass="75947">MCGLAGFLGATPFQAKGEHKALLKRMTDAITYRGPDSGGYWCDAEPGIALGHRRLSIIDLSPAGEQPMHSASGRYVIAFNGEIYNHLLMRKELESGRNAPAWRGRSDTETLLAGFDAWGVQGTVERAVGMFAFAVWDRQTRTLTLGRDRIGEKPLYYGWQGRGSKAVFLFGSELKALRAHPVFENVIDRGALCLQMRHSYIPAPYSIYHGIAKLPPGCLLTVSMEQPEPALTSYWSGARHMVAGAAAPFRGTADQAVDDLEKLLKEAVGAQMIADVPLGAFLSGGVDSSTIVALMQAQSSRPVKTFSIGFHEAEYNEAEYAKAVARHLGTDHTELYVSAEQALAVIPRLPSMYDEPFSDSSQLPTFLVSQLARQHVTVSLSGDAGDELFCGYSRYQFASSLWNTINAVPMPLRRLVAKGLTGVPVESWNRIARMLARCLPRSMRFANAGDKLHKGAGVIASPTLDALYLGLASHWADPASLVLRGAEPSTLLTGNAPAFAGLDGIQRMMALDLLTYLPDDILVKVDRAAMSVSLETRVPFLDHRVVEFAWRLPQSIKLRDGVSKWALRQVLYKYVPKALIERPKMGFAVPIGAWLRGPLREWSEALLAESRLRREGFFDPVQLRKKWQEHLSGQRNWQYHLWDVLMFQSWIEQQSLDHRGDHAPSIERIRPDDMHPMPEVATRTS</sequence>
<dbReference type="InterPro" id="IPR001962">
    <property type="entry name" value="Asn_synthase"/>
</dbReference>
<dbReference type="InterPro" id="IPR051786">
    <property type="entry name" value="ASN_synthetase/amidase"/>
</dbReference>
<reference evidence="11" key="1">
    <citation type="journal article" date="2019" name="Int. J. Syst. Evol. Microbiol.">
        <title>The Global Catalogue of Microorganisms (GCM) 10K type strain sequencing project: providing services to taxonomists for standard genome sequencing and annotation.</title>
        <authorList>
            <consortium name="The Broad Institute Genomics Platform"/>
            <consortium name="The Broad Institute Genome Sequencing Center for Infectious Disease"/>
            <person name="Wu L."/>
            <person name="Ma J."/>
        </authorList>
    </citation>
    <scope>NUCLEOTIDE SEQUENCE [LARGE SCALE GENOMIC DNA]</scope>
    <source>
        <strain evidence="11">KACC 12649</strain>
    </source>
</reference>
<proteinExistence type="inferred from homology"/>
<dbReference type="PANTHER" id="PTHR43284:SF1">
    <property type="entry name" value="ASPARAGINE SYNTHETASE"/>
    <property type="match status" value="1"/>
</dbReference>
<evidence type="ECO:0000256" key="4">
    <source>
        <dbReference type="ARBA" id="ARBA00022741"/>
    </source>
</evidence>
<dbReference type="RefSeq" id="WP_379779130.1">
    <property type="nucleotide sequence ID" value="NZ_JBHSMU010000003.1"/>
</dbReference>
<comment type="pathway">
    <text evidence="1">Amino-acid biosynthesis; L-asparagine biosynthesis; L-asparagine from L-aspartate (L-Gln route): step 1/1.</text>
</comment>
<dbReference type="InterPro" id="IPR029055">
    <property type="entry name" value="Ntn_hydrolases_N"/>
</dbReference>
<dbReference type="Gene3D" id="3.60.20.10">
    <property type="entry name" value="Glutamine Phosphoribosylpyrophosphate, subunit 1, domain 1"/>
    <property type="match status" value="1"/>
</dbReference>
<feature type="compositionally biased region" description="Basic and acidic residues" evidence="8">
    <location>
        <begin position="662"/>
        <end position="676"/>
    </location>
</feature>
<evidence type="ECO:0000256" key="6">
    <source>
        <dbReference type="ARBA" id="ARBA00022962"/>
    </source>
</evidence>
<comment type="catalytic activity">
    <reaction evidence="7">
        <text>L-aspartate + L-glutamine + ATP + H2O = L-asparagine + L-glutamate + AMP + diphosphate + H(+)</text>
        <dbReference type="Rhea" id="RHEA:12228"/>
        <dbReference type="ChEBI" id="CHEBI:15377"/>
        <dbReference type="ChEBI" id="CHEBI:15378"/>
        <dbReference type="ChEBI" id="CHEBI:29985"/>
        <dbReference type="ChEBI" id="CHEBI:29991"/>
        <dbReference type="ChEBI" id="CHEBI:30616"/>
        <dbReference type="ChEBI" id="CHEBI:33019"/>
        <dbReference type="ChEBI" id="CHEBI:58048"/>
        <dbReference type="ChEBI" id="CHEBI:58359"/>
        <dbReference type="ChEBI" id="CHEBI:456215"/>
        <dbReference type="EC" id="6.3.5.4"/>
    </reaction>
</comment>
<dbReference type="PIRSF" id="PIRSF001589">
    <property type="entry name" value="Asn_synthetase_glu-h"/>
    <property type="match status" value="1"/>
</dbReference>
<dbReference type="GO" id="GO:0004066">
    <property type="term" value="F:asparagine synthase (glutamine-hydrolyzing) activity"/>
    <property type="evidence" value="ECO:0007669"/>
    <property type="project" value="UniProtKB-EC"/>
</dbReference>
<comment type="similarity">
    <text evidence="2">Belongs to the asparagine synthetase family.</text>
</comment>
<keyword evidence="4" id="KW-0547">Nucleotide-binding</keyword>
<dbReference type="CDD" id="cd00712">
    <property type="entry name" value="AsnB"/>
    <property type="match status" value="1"/>
</dbReference>
<dbReference type="InterPro" id="IPR033738">
    <property type="entry name" value="AsnB_N"/>
</dbReference>
<keyword evidence="6" id="KW-0315">Glutamine amidotransferase</keyword>
<evidence type="ECO:0000256" key="1">
    <source>
        <dbReference type="ARBA" id="ARBA00005187"/>
    </source>
</evidence>
<name>A0ABW0L135_9BURK</name>
<dbReference type="InterPro" id="IPR014729">
    <property type="entry name" value="Rossmann-like_a/b/a_fold"/>
</dbReference>
<dbReference type="PANTHER" id="PTHR43284">
    <property type="entry name" value="ASPARAGINE SYNTHETASE (GLUTAMINE-HYDROLYZING)"/>
    <property type="match status" value="1"/>
</dbReference>
<dbReference type="NCBIfam" id="TIGR01536">
    <property type="entry name" value="asn_synth_AEB"/>
    <property type="match status" value="1"/>
</dbReference>
<dbReference type="SUPFAM" id="SSF52402">
    <property type="entry name" value="Adenine nucleotide alpha hydrolases-like"/>
    <property type="match status" value="1"/>
</dbReference>
<dbReference type="Pfam" id="PF00733">
    <property type="entry name" value="Asn_synthase"/>
    <property type="match status" value="1"/>
</dbReference>
<dbReference type="Gene3D" id="3.40.50.620">
    <property type="entry name" value="HUPs"/>
    <property type="match status" value="1"/>
</dbReference>
<feature type="region of interest" description="Disordered" evidence="8">
    <location>
        <begin position="662"/>
        <end position="685"/>
    </location>
</feature>
<keyword evidence="5" id="KW-0067">ATP-binding</keyword>
<evidence type="ECO:0000313" key="10">
    <source>
        <dbReference type="EMBL" id="MFC5458356.1"/>
    </source>
</evidence>
<keyword evidence="11" id="KW-1185">Reference proteome</keyword>
<protein>
    <recommendedName>
        <fullName evidence="3">asparagine synthase (glutamine-hydrolyzing)</fullName>
        <ecNumber evidence="3">6.3.5.4</ecNumber>
    </recommendedName>
</protein>